<dbReference type="SUPFAM" id="SSF54631">
    <property type="entry name" value="CBS-domain pair"/>
    <property type="match status" value="1"/>
</dbReference>
<dbReference type="AlphaFoldDB" id="A0A930FQK5"/>
<keyword evidence="4 10" id="KW-0812">Transmembrane</keyword>
<dbReference type="PANTHER" id="PTHR43099:SF2">
    <property type="entry name" value="UPF0053 PROTEIN YRKA"/>
    <property type="match status" value="1"/>
</dbReference>
<dbReference type="Proteomes" id="UP000757890">
    <property type="component" value="Unassembled WGS sequence"/>
</dbReference>
<dbReference type="InterPro" id="IPR016169">
    <property type="entry name" value="FAD-bd_PCMH_sub2"/>
</dbReference>
<keyword evidence="6 10" id="KW-1133">Transmembrane helix</keyword>
<dbReference type="InterPro" id="IPR000644">
    <property type="entry name" value="CBS_dom"/>
</dbReference>
<evidence type="ECO:0000256" key="8">
    <source>
        <dbReference type="ARBA" id="ARBA00023136"/>
    </source>
</evidence>
<proteinExistence type="inferred from homology"/>
<accession>A0A930FQK5</accession>
<evidence type="ECO:0000256" key="10">
    <source>
        <dbReference type="SAM" id="Phobius"/>
    </source>
</evidence>
<dbReference type="CDD" id="cd04590">
    <property type="entry name" value="CBS_pair_CorC_HlyC_assoc"/>
    <property type="match status" value="1"/>
</dbReference>
<name>A0A930FQK5_9FIRM</name>
<keyword evidence="7 9" id="KW-0129">CBS domain</keyword>
<comment type="caution">
    <text evidence="12">The sequence shown here is derived from an EMBL/GenBank/DDBJ whole genome shotgun (WGS) entry which is preliminary data.</text>
</comment>
<evidence type="ECO:0000259" key="11">
    <source>
        <dbReference type="PROSITE" id="PS51371"/>
    </source>
</evidence>
<dbReference type="PROSITE" id="PS51371">
    <property type="entry name" value="CBS"/>
    <property type="match status" value="2"/>
</dbReference>
<keyword evidence="3" id="KW-1003">Cell membrane</keyword>
<dbReference type="InterPro" id="IPR046342">
    <property type="entry name" value="CBS_dom_sf"/>
</dbReference>
<organism evidence="12 13">
    <name type="scientific">Dialister invisus</name>
    <dbReference type="NCBI Taxonomy" id="218538"/>
    <lineage>
        <taxon>Bacteria</taxon>
        <taxon>Bacillati</taxon>
        <taxon>Bacillota</taxon>
        <taxon>Negativicutes</taxon>
        <taxon>Veillonellales</taxon>
        <taxon>Veillonellaceae</taxon>
        <taxon>Dialister</taxon>
    </lineage>
</organism>
<dbReference type="Pfam" id="PF01595">
    <property type="entry name" value="CNNM"/>
    <property type="match status" value="1"/>
</dbReference>
<dbReference type="InterPro" id="IPR036318">
    <property type="entry name" value="FAD-bd_PCMH-like_sf"/>
</dbReference>
<evidence type="ECO:0000256" key="7">
    <source>
        <dbReference type="ARBA" id="ARBA00023122"/>
    </source>
</evidence>
<dbReference type="SMART" id="SM01091">
    <property type="entry name" value="CorC_HlyC"/>
    <property type="match status" value="1"/>
</dbReference>
<sequence>MIVWIFVALFAAAVNYVCTAVNFSFARMRKKYIEDNDELDAEKVEKVAPYYQKTSVVLAGTQIGYLFCSSIFALSLYQSVRHMVLFWEEINFFSAVLVYAGVSAYIVIALMLYWIFTILVPGSISLVRPLSMLSSYTWFINLSGRLWKPFIFIGLFAVKKILDMKGIPCRDEVNFTYTEDEIRCIVEESHRGGRLNTLENTLIKNSFDFFDLDVRDVMIPRNDMVVLDFNDDMDVMRRNISKTHHTCYPVCMEDKDHILGFIHVKDFLESLLRGEYNIKRIMREILTVPEVMPAPALLQMMKNKRTYLAVVVDEYGGTSGLVTLEDLMEELAGEIPQNESNAPAEILRVNDHVYEFDGTVILEDVSERLQMEFDDEERNNTIGGLIFSKLERIPQVGDHISFGGWKFTVLKMYGFRIMRVKAEMDRKEEMEPDSHE</sequence>
<dbReference type="Gene3D" id="3.30.465.10">
    <property type="match status" value="1"/>
</dbReference>
<evidence type="ECO:0000256" key="9">
    <source>
        <dbReference type="PROSITE-ProRule" id="PRU00703"/>
    </source>
</evidence>
<reference evidence="12" key="1">
    <citation type="submission" date="2020-04" db="EMBL/GenBank/DDBJ databases">
        <title>Deep metagenomics examines the oral microbiome during advanced dental caries in children, revealing novel taxa and co-occurrences with host molecules.</title>
        <authorList>
            <person name="Baker J.L."/>
            <person name="Morton J.T."/>
            <person name="Dinis M."/>
            <person name="Alvarez R."/>
            <person name="Tran N.C."/>
            <person name="Knight R."/>
            <person name="Edlund A."/>
        </authorList>
    </citation>
    <scope>NUCLEOTIDE SEQUENCE</scope>
    <source>
        <strain evidence="12">JCVI_32_bin.14</strain>
    </source>
</reference>
<evidence type="ECO:0000256" key="3">
    <source>
        <dbReference type="ARBA" id="ARBA00022475"/>
    </source>
</evidence>
<dbReference type="InterPro" id="IPR005170">
    <property type="entry name" value="Transptr-assoc_dom"/>
</dbReference>
<dbReference type="Pfam" id="PF00571">
    <property type="entry name" value="CBS"/>
    <property type="match status" value="2"/>
</dbReference>
<dbReference type="InterPro" id="IPR051676">
    <property type="entry name" value="UPF0053_domain"/>
</dbReference>
<dbReference type="InterPro" id="IPR002550">
    <property type="entry name" value="CNNM"/>
</dbReference>
<feature type="transmembrane region" description="Helical" evidence="10">
    <location>
        <begin position="63"/>
        <end position="80"/>
    </location>
</feature>
<feature type="domain" description="CBS" evidence="11">
    <location>
        <begin position="218"/>
        <end position="278"/>
    </location>
</feature>
<evidence type="ECO:0000256" key="6">
    <source>
        <dbReference type="ARBA" id="ARBA00022989"/>
    </source>
</evidence>
<keyword evidence="8 10" id="KW-0472">Membrane</keyword>
<evidence type="ECO:0000256" key="1">
    <source>
        <dbReference type="ARBA" id="ARBA00004651"/>
    </source>
</evidence>
<evidence type="ECO:0000313" key="13">
    <source>
        <dbReference type="Proteomes" id="UP000757890"/>
    </source>
</evidence>
<feature type="transmembrane region" description="Helical" evidence="10">
    <location>
        <begin position="92"/>
        <end position="116"/>
    </location>
</feature>
<evidence type="ECO:0000256" key="5">
    <source>
        <dbReference type="ARBA" id="ARBA00022737"/>
    </source>
</evidence>
<dbReference type="GO" id="GO:0050660">
    <property type="term" value="F:flavin adenine dinucleotide binding"/>
    <property type="evidence" value="ECO:0007669"/>
    <property type="project" value="InterPro"/>
</dbReference>
<protein>
    <submittedName>
        <fullName evidence="12">HlyC/CorC family transporter</fullName>
    </submittedName>
</protein>
<comment type="subcellular location">
    <subcellularLocation>
        <location evidence="1">Cell membrane</location>
        <topology evidence="1">Multi-pass membrane protein</topology>
    </subcellularLocation>
</comment>
<feature type="domain" description="CBS" evidence="11">
    <location>
        <begin position="281"/>
        <end position="337"/>
    </location>
</feature>
<dbReference type="Pfam" id="PF03471">
    <property type="entry name" value="CorC_HlyC"/>
    <property type="match status" value="1"/>
</dbReference>
<evidence type="ECO:0000313" key="12">
    <source>
        <dbReference type="EMBL" id="MBF1128807.1"/>
    </source>
</evidence>
<evidence type="ECO:0000256" key="4">
    <source>
        <dbReference type="ARBA" id="ARBA00022692"/>
    </source>
</evidence>
<keyword evidence="5" id="KW-0677">Repeat</keyword>
<dbReference type="FunFam" id="3.10.580.10:FF:000002">
    <property type="entry name" value="Magnesium/cobalt efflux protein CorC"/>
    <property type="match status" value="1"/>
</dbReference>
<dbReference type="SUPFAM" id="SSF56176">
    <property type="entry name" value="FAD-binding/transporter-associated domain-like"/>
    <property type="match status" value="1"/>
</dbReference>
<evidence type="ECO:0000256" key="2">
    <source>
        <dbReference type="ARBA" id="ARBA00006337"/>
    </source>
</evidence>
<dbReference type="Gene3D" id="3.10.580.10">
    <property type="entry name" value="CBS-domain"/>
    <property type="match status" value="1"/>
</dbReference>
<dbReference type="GO" id="GO:0005886">
    <property type="term" value="C:plasma membrane"/>
    <property type="evidence" value="ECO:0007669"/>
    <property type="project" value="UniProtKB-SubCell"/>
</dbReference>
<gene>
    <name evidence="12" type="ORF">HXL70_02015</name>
</gene>
<dbReference type="EMBL" id="JABZMK010000003">
    <property type="protein sequence ID" value="MBF1128807.1"/>
    <property type="molecule type" value="Genomic_DNA"/>
</dbReference>
<feature type="transmembrane region" description="Helical" evidence="10">
    <location>
        <begin position="136"/>
        <end position="158"/>
    </location>
</feature>
<dbReference type="InterPro" id="IPR044751">
    <property type="entry name" value="Ion_transp-like_CBS"/>
</dbReference>
<dbReference type="PANTHER" id="PTHR43099">
    <property type="entry name" value="UPF0053 PROTEIN YRKA"/>
    <property type="match status" value="1"/>
</dbReference>
<comment type="similarity">
    <text evidence="2">Belongs to the UPF0053 family.</text>
</comment>